<dbReference type="OrthoDB" id="9814833at2"/>
<gene>
    <name evidence="6" type="ORF">GZ22_00480</name>
</gene>
<dbReference type="SUPFAM" id="SSF46955">
    <property type="entry name" value="Putative DNA-binding domain"/>
    <property type="match status" value="1"/>
</dbReference>
<accession>A0A075LLH7</accession>
<dbReference type="AlphaFoldDB" id="A0A075LLH7"/>
<dbReference type="CDD" id="cd01106">
    <property type="entry name" value="HTH_TipAL-Mta"/>
    <property type="match status" value="1"/>
</dbReference>
<dbReference type="PANTHER" id="PTHR30204">
    <property type="entry name" value="REDOX-CYCLING DRUG-SENSING TRANSCRIPTIONAL ACTIVATOR SOXR"/>
    <property type="match status" value="1"/>
</dbReference>
<sequence length="253" mass="29673">MTYTVQKLAELAGVSKRTLRYYNQIGLLHPAEINASGYRIYTEKEVDLLQQILFFRELDVDLATIKSIIYSPDFDRKKALEEHRDKLLYKQEHIRMLLGNVEKSIQAMERKVEMTDNEKFIGFKVEKIAENEANYGEEIREAYGKEAVEAANQKYRGLSEEQYRKMEAVEQRLFEKLKRAMQGGDPTSPGAMQTAELHREWLSFNWSAYSKEAHAGLAEMYVHDERFTAYYDNKIREGAAQFLRDSIRHYTMQ</sequence>
<dbReference type="SUPFAM" id="SSF89082">
    <property type="entry name" value="Antibiotic binding domain of TipA-like multidrug resistance regulators"/>
    <property type="match status" value="1"/>
</dbReference>
<protein>
    <submittedName>
        <fullName evidence="6">MerR family transcriptional regulator</fullName>
    </submittedName>
</protein>
<evidence type="ECO:0000256" key="4">
    <source>
        <dbReference type="ARBA" id="ARBA00023163"/>
    </source>
</evidence>
<dbReference type="EMBL" id="CP008876">
    <property type="protein sequence ID" value="AIF65273.1"/>
    <property type="molecule type" value="Genomic_DNA"/>
</dbReference>
<proteinExistence type="predicted"/>
<keyword evidence="1" id="KW-0805">Transcription regulation</keyword>
<dbReference type="PROSITE" id="PS50937">
    <property type="entry name" value="HTH_MERR_2"/>
    <property type="match status" value="1"/>
</dbReference>
<dbReference type="PRINTS" id="PR00040">
    <property type="entry name" value="HTHMERR"/>
</dbReference>
<organism evidence="6 7">
    <name type="scientific">Terribacillus saccharophilus</name>
    <dbReference type="NCBI Taxonomy" id="361277"/>
    <lineage>
        <taxon>Bacteria</taxon>
        <taxon>Bacillati</taxon>
        <taxon>Bacillota</taxon>
        <taxon>Bacilli</taxon>
        <taxon>Bacillales</taxon>
        <taxon>Bacillaceae</taxon>
        <taxon>Terribacillus</taxon>
    </lineage>
</organism>
<dbReference type="KEGG" id="tap:GZ22_00480"/>
<dbReference type="Pfam" id="PF13411">
    <property type="entry name" value="MerR_1"/>
    <property type="match status" value="1"/>
</dbReference>
<dbReference type="InterPro" id="IPR000551">
    <property type="entry name" value="MerR-type_HTH_dom"/>
</dbReference>
<keyword evidence="4" id="KW-0804">Transcription</keyword>
<dbReference type="Pfam" id="PF07739">
    <property type="entry name" value="TipAS"/>
    <property type="match status" value="1"/>
</dbReference>
<evidence type="ECO:0000313" key="6">
    <source>
        <dbReference type="EMBL" id="AIF65273.1"/>
    </source>
</evidence>
<dbReference type="InterPro" id="IPR009061">
    <property type="entry name" value="DNA-bd_dom_put_sf"/>
</dbReference>
<dbReference type="Gene3D" id="1.10.1660.10">
    <property type="match status" value="1"/>
</dbReference>
<name>A0A075LLH7_9BACI</name>
<evidence type="ECO:0000256" key="3">
    <source>
        <dbReference type="ARBA" id="ARBA00023159"/>
    </source>
</evidence>
<dbReference type="GO" id="GO:0003677">
    <property type="term" value="F:DNA binding"/>
    <property type="evidence" value="ECO:0007669"/>
    <property type="project" value="UniProtKB-KW"/>
</dbReference>
<dbReference type="SMART" id="SM00422">
    <property type="entry name" value="HTH_MERR"/>
    <property type="match status" value="1"/>
</dbReference>
<dbReference type="InterPro" id="IPR036244">
    <property type="entry name" value="TipA-like_antibiotic-bd"/>
</dbReference>
<keyword evidence="2" id="KW-0238">DNA-binding</keyword>
<evidence type="ECO:0000313" key="7">
    <source>
        <dbReference type="Proteomes" id="UP000027980"/>
    </source>
</evidence>
<dbReference type="PANTHER" id="PTHR30204:SF90">
    <property type="entry name" value="HTH-TYPE TRANSCRIPTIONAL ACTIVATOR MTA"/>
    <property type="match status" value="1"/>
</dbReference>
<dbReference type="GO" id="GO:0003700">
    <property type="term" value="F:DNA-binding transcription factor activity"/>
    <property type="evidence" value="ECO:0007669"/>
    <property type="project" value="InterPro"/>
</dbReference>
<feature type="domain" description="HTH merR-type" evidence="5">
    <location>
        <begin position="2"/>
        <end position="71"/>
    </location>
</feature>
<dbReference type="GeneID" id="34222620"/>
<evidence type="ECO:0000259" key="5">
    <source>
        <dbReference type="PROSITE" id="PS50937"/>
    </source>
</evidence>
<dbReference type="InterPro" id="IPR047057">
    <property type="entry name" value="MerR_fam"/>
</dbReference>
<dbReference type="Gene3D" id="1.10.490.50">
    <property type="entry name" value="Antibiotic binding domain of TipA-like multidrug resistance regulators"/>
    <property type="match status" value="1"/>
</dbReference>
<dbReference type="HOGENOM" id="CLU_060077_0_3_9"/>
<evidence type="ECO:0000256" key="1">
    <source>
        <dbReference type="ARBA" id="ARBA00023015"/>
    </source>
</evidence>
<keyword evidence="3" id="KW-0010">Activator</keyword>
<dbReference type="Proteomes" id="UP000027980">
    <property type="component" value="Chromosome"/>
</dbReference>
<dbReference type="RefSeq" id="WP_038557655.1">
    <property type="nucleotide sequence ID" value="NZ_CP008876.1"/>
</dbReference>
<reference evidence="6 7" key="1">
    <citation type="submission" date="2014-07" db="EMBL/GenBank/DDBJ databases">
        <title>Complete genome sequence of a moderately halophilic bacterium Terribacillus aidingensis MP602, isolated from Cryptomeria fortunei in Tianmu mountain in China.</title>
        <authorList>
            <person name="Wang Y."/>
            <person name="Lu P."/>
            <person name="Zhang L."/>
        </authorList>
    </citation>
    <scope>NUCLEOTIDE SEQUENCE [LARGE SCALE GENOMIC DNA]</scope>
    <source>
        <strain evidence="6 7">MP602</strain>
    </source>
</reference>
<evidence type="ECO:0000256" key="2">
    <source>
        <dbReference type="ARBA" id="ARBA00023125"/>
    </source>
</evidence>
<dbReference type="InterPro" id="IPR012925">
    <property type="entry name" value="TipAS_dom"/>
</dbReference>